<evidence type="ECO:0000313" key="3">
    <source>
        <dbReference type="Proteomes" id="UP001161017"/>
    </source>
</evidence>
<feature type="compositionally biased region" description="Polar residues" evidence="1">
    <location>
        <begin position="181"/>
        <end position="191"/>
    </location>
</feature>
<accession>A0AA43TT64</accession>
<proteinExistence type="predicted"/>
<evidence type="ECO:0000256" key="1">
    <source>
        <dbReference type="SAM" id="MobiDB-lite"/>
    </source>
</evidence>
<name>A0AA43TT64_9LECA</name>
<feature type="compositionally biased region" description="Basic and acidic residues" evidence="1">
    <location>
        <begin position="650"/>
        <end position="666"/>
    </location>
</feature>
<comment type="caution">
    <text evidence="2">The sequence shown here is derived from an EMBL/GenBank/DDBJ whole genome shotgun (WGS) entry which is preliminary data.</text>
</comment>
<feature type="compositionally biased region" description="Polar residues" evidence="1">
    <location>
        <begin position="198"/>
        <end position="217"/>
    </location>
</feature>
<feature type="region of interest" description="Disordered" evidence="1">
    <location>
        <begin position="481"/>
        <end position="530"/>
    </location>
</feature>
<feature type="region of interest" description="Disordered" evidence="1">
    <location>
        <begin position="318"/>
        <end position="458"/>
    </location>
</feature>
<sequence>MPHTLPIRMPSRVPPDTTRDDDGSARPDTPPSDSEKSFVSATSENQRLPAVPQRHSVVAQTTTAQSTNILSRPQLSHLGSDKASDASSLSSNVQAPTPLPKKQRASSPESKELAQPTSYFGLQVDGASSLEARSPFTKRAPASRSSHGIETRTGPPPALSTNRSYTGEAPWRSPSGKRGPSQANKVKSNGASEPKLNSFETSLEDSSNLYSRSTGPTSDRLDKKAPKRFSAGAMEDDQDSTLRGIGRDTRVIHSSDGPPRDREDLFLDMAHADTEEGSDTASRVERRLVSTDGQLSNLPNIEIFVWLTCRLLCKQSRIGQSGSVSSRPGTVGQRFFGPRPSPQQTRISPQKSSFDRAPATASSVSGRNGSLRERSYAASAHPLDQRHPLQKQASNRRPYYSSPQQDIGEPPMTSDRRGSINPSFSLYNSSPLNERPGSSRVDAGVGDGTESTVSTTAPSTVWDELDDLKSRIRKIELTGNLPSSSSAAMSTVYGERPATANTTMTDMSSSPKRRQRVSASPEASTIPGNASTEVHPLLQSALVKARSVVRPQLYRALEATATDALALAHITQNKTATASSSAHANASAIDRQLRRKADNMCRSLTELCITLGESNERANGTTPPRPRSNGLDRVRDAPGNHASPSLTTDPDMKASSRIMSRVEARRSSLQASSSFGQQEQRSSPQPELPTPTQERPPLLNRTSSVIRYRGDIDEPSNSNRRPLSRAATEAGSHRPSPQTRHSREYTSQHPMPTSDYRSPSVTTSVSARKSYFPPTNLKGSTTPKVEPGSSRYLDRSTPPSTDSVRLAEARQRRIASLGRDFLTREGASGTALSSRRAIQVEPHE</sequence>
<feature type="compositionally biased region" description="Polar residues" evidence="1">
    <location>
        <begin position="391"/>
        <end position="405"/>
    </location>
</feature>
<protein>
    <recommendedName>
        <fullName evidence="4">LPXTG-motif cell wall anchor domain protein</fullName>
    </recommendedName>
</protein>
<organism evidence="2 3">
    <name type="scientific">Ramalina farinacea</name>
    <dbReference type="NCBI Taxonomy" id="258253"/>
    <lineage>
        <taxon>Eukaryota</taxon>
        <taxon>Fungi</taxon>
        <taxon>Dikarya</taxon>
        <taxon>Ascomycota</taxon>
        <taxon>Pezizomycotina</taxon>
        <taxon>Lecanoromycetes</taxon>
        <taxon>OSLEUM clade</taxon>
        <taxon>Lecanoromycetidae</taxon>
        <taxon>Lecanorales</taxon>
        <taxon>Lecanorineae</taxon>
        <taxon>Ramalinaceae</taxon>
        <taxon>Ramalina</taxon>
    </lineage>
</organism>
<feature type="region of interest" description="Disordered" evidence="1">
    <location>
        <begin position="615"/>
        <end position="807"/>
    </location>
</feature>
<feature type="compositionally biased region" description="Polar residues" evidence="1">
    <location>
        <begin position="667"/>
        <end position="693"/>
    </location>
</feature>
<evidence type="ECO:0000313" key="2">
    <source>
        <dbReference type="EMBL" id="MDI1486809.1"/>
    </source>
</evidence>
<evidence type="ECO:0008006" key="4">
    <source>
        <dbReference type="Google" id="ProtNLM"/>
    </source>
</evidence>
<feature type="region of interest" description="Disordered" evidence="1">
    <location>
        <begin position="1"/>
        <end position="241"/>
    </location>
</feature>
<feature type="compositionally biased region" description="Polar residues" evidence="1">
    <location>
        <begin position="37"/>
        <end position="46"/>
    </location>
</feature>
<feature type="compositionally biased region" description="Polar residues" evidence="1">
    <location>
        <begin position="449"/>
        <end position="458"/>
    </location>
</feature>
<feature type="compositionally biased region" description="Polar residues" evidence="1">
    <location>
        <begin position="420"/>
        <end position="432"/>
    </location>
</feature>
<feature type="compositionally biased region" description="Polar residues" evidence="1">
    <location>
        <begin position="517"/>
        <end position="530"/>
    </location>
</feature>
<feature type="compositionally biased region" description="Polar residues" evidence="1">
    <location>
        <begin position="58"/>
        <end position="74"/>
    </location>
</feature>
<dbReference type="Proteomes" id="UP001161017">
    <property type="component" value="Unassembled WGS sequence"/>
</dbReference>
<feature type="compositionally biased region" description="Polar residues" evidence="1">
    <location>
        <begin position="318"/>
        <end position="328"/>
    </location>
</feature>
<dbReference type="AlphaFoldDB" id="A0AA43TT64"/>
<gene>
    <name evidence="2" type="ORF">OHK93_006071</name>
</gene>
<feature type="compositionally biased region" description="Polar residues" evidence="1">
    <location>
        <begin position="747"/>
        <end position="767"/>
    </location>
</feature>
<feature type="compositionally biased region" description="Polar residues" evidence="1">
    <location>
        <begin position="499"/>
        <end position="510"/>
    </location>
</feature>
<reference evidence="2" key="1">
    <citation type="journal article" date="2023" name="Genome Biol. Evol.">
        <title>First Whole Genome Sequence and Flow Cytometry Genome Size Data for the Lichen-Forming Fungus Ramalina farinacea (Ascomycota).</title>
        <authorList>
            <person name="Llewellyn T."/>
            <person name="Mian S."/>
            <person name="Hill R."/>
            <person name="Leitch I.J."/>
            <person name="Gaya E."/>
        </authorList>
    </citation>
    <scope>NUCLEOTIDE SEQUENCE</scope>
    <source>
        <strain evidence="2">LIQ254RAFAR</strain>
    </source>
</reference>
<feature type="region of interest" description="Disordered" evidence="1">
    <location>
        <begin position="825"/>
        <end position="844"/>
    </location>
</feature>
<dbReference type="EMBL" id="JAPUFD010000004">
    <property type="protein sequence ID" value="MDI1486809.1"/>
    <property type="molecule type" value="Genomic_DNA"/>
</dbReference>
<keyword evidence="3" id="KW-1185">Reference proteome</keyword>
<feature type="compositionally biased region" description="Polar residues" evidence="1">
    <location>
        <begin position="342"/>
        <end position="352"/>
    </location>
</feature>